<name>A0ABW8I3H0_9BACL</name>
<accession>A0ABW8I3H0</accession>
<sequence>MILLAKKRYRDKEVKFFVTEGELEIIDKKADVAGLDRSKYCRSMTLDGLIVKQDFKQVDDLVYEVNKIGTNINQVARRANELEHVTLDDIKYLKKQLDVIYQQIEKFYGGG</sequence>
<protein>
    <submittedName>
        <fullName evidence="1">Plasmid mobilization protein</fullName>
    </submittedName>
</protein>
<evidence type="ECO:0000313" key="1">
    <source>
        <dbReference type="EMBL" id="MFK0526500.1"/>
    </source>
</evidence>
<proteinExistence type="predicted"/>
<dbReference type="Pfam" id="PF21983">
    <property type="entry name" value="NikA-like"/>
    <property type="match status" value="1"/>
</dbReference>
<dbReference type="EMBL" id="JBIYSL010000015">
    <property type="protein sequence ID" value="MFK0526500.1"/>
    <property type="molecule type" value="Genomic_DNA"/>
</dbReference>
<dbReference type="RefSeq" id="WP_402879520.1">
    <property type="nucleotide sequence ID" value="NZ_JBIYSL010000015.1"/>
</dbReference>
<reference evidence="1 2" key="1">
    <citation type="submission" date="2024-11" db="EMBL/GenBank/DDBJ databases">
        <title>Identification and Characterization of a Novel Fosfomycin Bacillithiol Transferase FosB8 in Paenibacillus illinoisensis.</title>
        <authorList>
            <person name="Lu W."/>
        </authorList>
    </citation>
    <scope>NUCLEOTIDE SEQUENCE [LARGE SCALE GENOMIC DNA]</scope>
    <source>
        <strain evidence="1 2">WP77</strain>
    </source>
</reference>
<organism evidence="1 2">
    <name type="scientific">Paenibacillus illinoisensis</name>
    <dbReference type="NCBI Taxonomy" id="59845"/>
    <lineage>
        <taxon>Bacteria</taxon>
        <taxon>Bacillati</taxon>
        <taxon>Bacillota</taxon>
        <taxon>Bacilli</taxon>
        <taxon>Bacillales</taxon>
        <taxon>Paenibacillaceae</taxon>
        <taxon>Paenibacillus</taxon>
    </lineage>
</organism>
<dbReference type="InterPro" id="IPR053842">
    <property type="entry name" value="NikA-like"/>
</dbReference>
<keyword evidence="2" id="KW-1185">Reference proteome</keyword>
<dbReference type="Proteomes" id="UP001618531">
    <property type="component" value="Unassembled WGS sequence"/>
</dbReference>
<comment type="caution">
    <text evidence="1">The sequence shown here is derived from an EMBL/GenBank/DDBJ whole genome shotgun (WGS) entry which is preliminary data.</text>
</comment>
<gene>
    <name evidence="1" type="ORF">ACINKY_30245</name>
</gene>
<evidence type="ECO:0000313" key="2">
    <source>
        <dbReference type="Proteomes" id="UP001618531"/>
    </source>
</evidence>